<dbReference type="PANTHER" id="PTHR47212:SF4">
    <property type="entry name" value="ADHESIN-LIKE PROTEIN, PUTATIVE (DUF3741)-RELATED"/>
    <property type="match status" value="1"/>
</dbReference>
<keyword evidence="4" id="KW-1185">Reference proteome</keyword>
<dbReference type="AlphaFoldDB" id="A0A834Y8H7"/>
<dbReference type="Pfam" id="PF12552">
    <property type="entry name" value="DUF3741"/>
    <property type="match status" value="1"/>
</dbReference>
<feature type="region of interest" description="Disordered" evidence="1">
    <location>
        <begin position="340"/>
        <end position="366"/>
    </location>
</feature>
<sequence length="759" mass="85285">MGKRSQRRPSQCEKDQLGCMWALISIFDFRLRKTTRRLLSDKRLGSKQAVGVDFPSAGSGYSRSGLNLLTDFDEEWVDIDDGKESKQLTVDVGKTSVKKLLEEEMFSEQRMKKQITSAHAEEPWCDLEHGAHSQKTRKQTKTCKRTCDIQVCDLKDAAILEPHQSSLPNSVEQSSNSLDLAAEMEEFCNQIHKCHEIGLHHENGRDFSDVRKIISCVKHDQFDELNLRVLQEKLSEETEAFINKKFIDGKHLTRDGAIHQSNQFMDALEMLNSNKELFQKLLQDPNSLLVKHIQNLRDSRAKKDEPTKSFSGSNLSEEDTSNSRQCEELVCPKQFQKNKMHNFFRRNSKSQERNPSRESDNPQASNRIVVLKPGIAGMQNSETISLSSSPISHYSLRNNGQSVRAASHFSFREIKRKLKHAIGESRKERHWISMDGKLHTIPCDCQGSGDSGNGIAGGILSRDSPSKTFVDIKRTAKNFVSVKSRDKLGKPKDSGHDIPSYSDPKNIYTTTLADSEQSEPNIYVEAKKHLSEILSIGDWGGDGHLSSSRVPRTLGRLLSLPEYNFSPICSPEGDREHGFVTAQMRVSPSRNFQGVNENMWRFKKENKASRLSPLRQNFEAPPCTDGYKPADELQAFDSNSDILKELLSDTKIHESVSSAVDVLSPKDSPEVNQPPSSSVDIYCSSSLINKKIEELGNVNDVPEHPSPVSVLEPLFIEDAISPKSTISQPAELPMQPLQIHFGEHDSSAQLVAPSDQRFT</sequence>
<organism evidence="3 4">
    <name type="scientific">Tetracentron sinense</name>
    <name type="common">Spur-leaf</name>
    <dbReference type="NCBI Taxonomy" id="13715"/>
    <lineage>
        <taxon>Eukaryota</taxon>
        <taxon>Viridiplantae</taxon>
        <taxon>Streptophyta</taxon>
        <taxon>Embryophyta</taxon>
        <taxon>Tracheophyta</taxon>
        <taxon>Spermatophyta</taxon>
        <taxon>Magnoliopsida</taxon>
        <taxon>Trochodendrales</taxon>
        <taxon>Trochodendraceae</taxon>
        <taxon>Tetracentron</taxon>
    </lineage>
</organism>
<feature type="domain" description="DUF3741" evidence="2">
    <location>
        <begin position="243"/>
        <end position="287"/>
    </location>
</feature>
<evidence type="ECO:0000313" key="3">
    <source>
        <dbReference type="EMBL" id="KAF8365123.1"/>
    </source>
</evidence>
<evidence type="ECO:0000256" key="1">
    <source>
        <dbReference type="SAM" id="MobiDB-lite"/>
    </source>
</evidence>
<reference evidence="3 4" key="1">
    <citation type="submission" date="2020-04" db="EMBL/GenBank/DDBJ databases">
        <title>Plant Genome Project.</title>
        <authorList>
            <person name="Zhang R.-G."/>
        </authorList>
    </citation>
    <scope>NUCLEOTIDE SEQUENCE [LARGE SCALE GENOMIC DNA]</scope>
    <source>
        <strain evidence="3">YNK0</strain>
        <tissue evidence="3">Leaf</tissue>
    </source>
</reference>
<dbReference type="OrthoDB" id="770239at2759"/>
<accession>A0A834Y8H7</accession>
<dbReference type="Proteomes" id="UP000655225">
    <property type="component" value="Unassembled WGS sequence"/>
</dbReference>
<dbReference type="InterPro" id="IPR022212">
    <property type="entry name" value="DUF3741"/>
</dbReference>
<protein>
    <recommendedName>
        <fullName evidence="2">DUF3741 domain-containing protein</fullName>
    </recommendedName>
</protein>
<evidence type="ECO:0000313" key="4">
    <source>
        <dbReference type="Proteomes" id="UP000655225"/>
    </source>
</evidence>
<name>A0A834Y8H7_TETSI</name>
<gene>
    <name evidence="3" type="ORF">HHK36_032866</name>
</gene>
<proteinExistence type="predicted"/>
<feature type="compositionally biased region" description="Basic and acidic residues" evidence="1">
    <location>
        <begin position="298"/>
        <end position="307"/>
    </location>
</feature>
<feature type="region of interest" description="Disordered" evidence="1">
    <location>
        <begin position="298"/>
        <end position="323"/>
    </location>
</feature>
<comment type="caution">
    <text evidence="3">The sequence shown here is derived from an EMBL/GenBank/DDBJ whole genome shotgun (WGS) entry which is preliminary data.</text>
</comment>
<dbReference type="PANTHER" id="PTHR47212">
    <property type="entry name" value="ADHESIN-LIKE PROTEIN, PUTATIVE (DUF3741)-RELATED"/>
    <property type="match status" value="1"/>
</dbReference>
<evidence type="ECO:0000259" key="2">
    <source>
        <dbReference type="Pfam" id="PF12552"/>
    </source>
</evidence>
<feature type="compositionally biased region" description="Basic and acidic residues" evidence="1">
    <location>
        <begin position="349"/>
        <end position="360"/>
    </location>
</feature>
<dbReference type="EMBL" id="JABCRI010000994">
    <property type="protein sequence ID" value="KAF8365123.1"/>
    <property type="molecule type" value="Genomic_DNA"/>
</dbReference>